<evidence type="ECO:0000313" key="4">
    <source>
        <dbReference type="Proteomes" id="UP000193685"/>
    </source>
</evidence>
<dbReference type="OMA" id="IDMESPR"/>
<feature type="compositionally biased region" description="Basic and acidic residues" evidence="1">
    <location>
        <begin position="35"/>
        <end position="48"/>
    </location>
</feature>
<dbReference type="EMBL" id="MCFI01000006">
    <property type="protein sequence ID" value="ORY84399.1"/>
    <property type="molecule type" value="Genomic_DNA"/>
</dbReference>
<keyword evidence="4" id="KW-1185">Reference proteome</keyword>
<feature type="region of interest" description="Disordered" evidence="1">
    <location>
        <begin position="1"/>
        <end position="148"/>
    </location>
</feature>
<dbReference type="AlphaFoldDB" id="A0A1Y2FKE1"/>
<feature type="compositionally biased region" description="Low complexity" evidence="1">
    <location>
        <begin position="92"/>
        <end position="113"/>
    </location>
</feature>
<dbReference type="InterPro" id="IPR019380">
    <property type="entry name" value="Casein_kinase_sb_PP28"/>
</dbReference>
<proteinExistence type="predicted"/>
<dbReference type="InterPro" id="IPR039876">
    <property type="entry name" value="HAP28"/>
</dbReference>
<comment type="caution">
    <text evidence="3">The sequence shown here is derived from an EMBL/GenBank/DDBJ whole genome shotgun (WGS) entry which is preliminary data.</text>
</comment>
<dbReference type="GeneID" id="63787688"/>
<keyword evidence="3" id="KW-0418">Kinase</keyword>
<keyword evidence="3" id="KW-0808">Transferase</keyword>
<reference evidence="3 4" key="1">
    <citation type="submission" date="2016-07" db="EMBL/GenBank/DDBJ databases">
        <title>Pervasive Adenine N6-methylation of Active Genes in Fungi.</title>
        <authorList>
            <consortium name="DOE Joint Genome Institute"/>
            <person name="Mondo S.J."/>
            <person name="Dannebaum R.O."/>
            <person name="Kuo R.C."/>
            <person name="Labutti K."/>
            <person name="Haridas S."/>
            <person name="Kuo A."/>
            <person name="Salamov A."/>
            <person name="Ahrendt S.R."/>
            <person name="Lipzen A."/>
            <person name="Sullivan W."/>
            <person name="Andreopoulos W.B."/>
            <person name="Clum A."/>
            <person name="Lindquist E."/>
            <person name="Daum C."/>
            <person name="Ramamoorthy G.K."/>
            <person name="Gryganskyi A."/>
            <person name="Culley D."/>
            <person name="Magnuson J.K."/>
            <person name="James T.Y."/>
            <person name="O'Malley M.A."/>
            <person name="Stajich J.E."/>
            <person name="Spatafora J.W."/>
            <person name="Visel A."/>
            <person name="Grigoriev I.V."/>
        </authorList>
    </citation>
    <scope>NUCLEOTIDE SEQUENCE [LARGE SCALE GENOMIC DNA]</scope>
    <source>
        <strain evidence="3 4">12-1054</strain>
    </source>
</reference>
<dbReference type="Pfam" id="PF10252">
    <property type="entry name" value="PP28"/>
    <property type="match status" value="1"/>
</dbReference>
<feature type="region of interest" description="Disordered" evidence="1">
    <location>
        <begin position="178"/>
        <end position="212"/>
    </location>
</feature>
<feature type="domain" description="Casein kinase substrate phosphoprotein PP28" evidence="2">
    <location>
        <begin position="113"/>
        <end position="191"/>
    </location>
</feature>
<feature type="compositionally biased region" description="Basic and acidic residues" evidence="1">
    <location>
        <begin position="178"/>
        <end position="202"/>
    </location>
</feature>
<evidence type="ECO:0000313" key="3">
    <source>
        <dbReference type="EMBL" id="ORY84399.1"/>
    </source>
</evidence>
<evidence type="ECO:0000259" key="2">
    <source>
        <dbReference type="Pfam" id="PF10252"/>
    </source>
</evidence>
<name>A0A1Y2FKE1_PROLT</name>
<protein>
    <submittedName>
        <fullName evidence="3">Casein kinase substrate phospho protein PP28-domain-containing protein</fullName>
    </submittedName>
</protein>
<evidence type="ECO:0000256" key="1">
    <source>
        <dbReference type="SAM" id="MobiDB-lite"/>
    </source>
</evidence>
<dbReference type="Proteomes" id="UP000193685">
    <property type="component" value="Unassembled WGS sequence"/>
</dbReference>
<gene>
    <name evidence="3" type="ORF">BCR37DRAFT_391980</name>
</gene>
<sequence length="212" mass="22596">MGRGGKRDYKPKRGGGKSFSKNLQPLDENGNEVNTPDRWEPRNRRQQDAEDSESESGSESEDGSGSGSDDDSSEDGLMGAGAPKSKSDKKAAGASSSTKGDAPAAANANRALNKPMSAKELAAASTEGSSARAGGEMSRRDREALEAKAAKERYWKLHQAGKTDQAKADLARLAEVKKRREEAARKRKEEEASVAEELKASLERSGNLGKKS</sequence>
<dbReference type="GO" id="GO:0016301">
    <property type="term" value="F:kinase activity"/>
    <property type="evidence" value="ECO:0007669"/>
    <property type="project" value="UniProtKB-KW"/>
</dbReference>
<feature type="compositionally biased region" description="Basic and acidic residues" evidence="1">
    <location>
        <begin position="137"/>
        <end position="148"/>
    </location>
</feature>
<organism evidence="3 4">
    <name type="scientific">Protomyces lactucae-debilis</name>
    <dbReference type="NCBI Taxonomy" id="2754530"/>
    <lineage>
        <taxon>Eukaryota</taxon>
        <taxon>Fungi</taxon>
        <taxon>Dikarya</taxon>
        <taxon>Ascomycota</taxon>
        <taxon>Taphrinomycotina</taxon>
        <taxon>Taphrinomycetes</taxon>
        <taxon>Taphrinales</taxon>
        <taxon>Protomycetaceae</taxon>
        <taxon>Protomyces</taxon>
    </lineage>
</organism>
<accession>A0A1Y2FKE1</accession>
<dbReference type="RefSeq" id="XP_040726417.1">
    <property type="nucleotide sequence ID" value="XM_040871089.1"/>
</dbReference>
<dbReference type="OrthoDB" id="21120at2759"/>
<feature type="compositionally biased region" description="Acidic residues" evidence="1">
    <location>
        <begin position="49"/>
        <end position="74"/>
    </location>
</feature>
<dbReference type="PANTHER" id="PTHR22055">
    <property type="entry name" value="28 KDA HEAT- AND ACID-STABLE PHOSPHOPROTEIN PDGF-ASSOCIATED PROTEIN"/>
    <property type="match status" value="1"/>
</dbReference>